<name>A0ABP0KEH4_9DINO</name>
<protein>
    <submittedName>
        <fullName evidence="2">Uncharacterized protein</fullName>
    </submittedName>
</protein>
<feature type="coiled-coil region" evidence="1">
    <location>
        <begin position="359"/>
        <end position="396"/>
    </location>
</feature>
<feature type="coiled-coil region" evidence="1">
    <location>
        <begin position="542"/>
        <end position="569"/>
    </location>
</feature>
<gene>
    <name evidence="2" type="ORF">CCMP2556_LOCUS15916</name>
</gene>
<keyword evidence="3" id="KW-1185">Reference proteome</keyword>
<dbReference type="Proteomes" id="UP001642484">
    <property type="component" value="Unassembled WGS sequence"/>
</dbReference>
<dbReference type="InterPro" id="IPR011990">
    <property type="entry name" value="TPR-like_helical_dom_sf"/>
</dbReference>
<dbReference type="Gene3D" id="1.25.40.10">
    <property type="entry name" value="Tetratricopeptide repeat domain"/>
    <property type="match status" value="1"/>
</dbReference>
<reference evidence="2 3" key="1">
    <citation type="submission" date="2024-02" db="EMBL/GenBank/DDBJ databases">
        <authorList>
            <person name="Chen Y."/>
            <person name="Shah S."/>
            <person name="Dougan E. K."/>
            <person name="Thang M."/>
            <person name="Chan C."/>
        </authorList>
    </citation>
    <scope>NUCLEOTIDE SEQUENCE [LARGE SCALE GENOMIC DNA]</scope>
</reference>
<dbReference type="EMBL" id="CAXAMN010008446">
    <property type="protein sequence ID" value="CAK9025214.1"/>
    <property type="molecule type" value="Genomic_DNA"/>
</dbReference>
<evidence type="ECO:0000313" key="3">
    <source>
        <dbReference type="Proteomes" id="UP001642484"/>
    </source>
</evidence>
<dbReference type="SUPFAM" id="SSF48452">
    <property type="entry name" value="TPR-like"/>
    <property type="match status" value="1"/>
</dbReference>
<proteinExistence type="predicted"/>
<organism evidence="2 3">
    <name type="scientific">Durusdinium trenchii</name>
    <dbReference type="NCBI Taxonomy" id="1381693"/>
    <lineage>
        <taxon>Eukaryota</taxon>
        <taxon>Sar</taxon>
        <taxon>Alveolata</taxon>
        <taxon>Dinophyceae</taxon>
        <taxon>Suessiales</taxon>
        <taxon>Symbiodiniaceae</taxon>
        <taxon>Durusdinium</taxon>
    </lineage>
</organism>
<comment type="caution">
    <text evidence="2">The sequence shown here is derived from an EMBL/GenBank/DDBJ whole genome shotgun (WGS) entry which is preliminary data.</text>
</comment>
<evidence type="ECO:0000256" key="1">
    <source>
        <dbReference type="SAM" id="Coils"/>
    </source>
</evidence>
<sequence>MSQEEFDDLGYPSIPSHWTKEWMLQQLELEKVDPRVNPNLLLEETSQEFWDNMSRKPYAKAILKNERHWTNRRNVWLRQLEQVELANALRAQLTEELEQCAPQIKRLVAPIMKYKITEIALSTSLRLAQQQRTSLNQLLEGRPDEVEKLRSLRTRLDEGGRDEAARLLDEFTARAKDRLLVARKGEGGKGLWTPTRGDYKQAERSEPMVLDTDTMAKLMTRAQKLRKDPCRIAEGVLWRKLLKAGARVKPASTRRNKMVKELHVILLKNVAQAAIKLGHWTDALRAADDCLAIDDQEIWDHKAWFRRACALEGLGRYAEEEEALAQVESIAVGRRHVAMLESQHQETEGWQMRKALQQGVFAHEELEDTEERLEDLEQELKELEAEEAALEEATAEECPFSVGDCVVLRAAFAEWPAGHRGTVAAVDGDGDMKVLFDGETEAQLILSIDFDLFTSVGSESAERVEPEPPALEKVLTVEGAQDLLEALASSYEDSGFQQQVAKLCRDTRWRKEDFMRHLPKVALERQKSILPSFGFEASVQGAQEAEKAIAQAKERAKEAKRAELQQRADAVTRSLFGEMYEIIFVQPAR</sequence>
<keyword evidence="1" id="KW-0175">Coiled coil</keyword>
<evidence type="ECO:0000313" key="2">
    <source>
        <dbReference type="EMBL" id="CAK9025214.1"/>
    </source>
</evidence>
<accession>A0ABP0KEH4</accession>